<reference evidence="2" key="1">
    <citation type="journal article" date="2023" name="Insect Mol. Biol.">
        <title>Genome sequencing provides insights into the evolution of gene families encoding plant cell wall-degrading enzymes in longhorned beetles.</title>
        <authorList>
            <person name="Shin N.R."/>
            <person name="Okamura Y."/>
            <person name="Kirsch R."/>
            <person name="Pauchet Y."/>
        </authorList>
    </citation>
    <scope>NUCLEOTIDE SEQUENCE</scope>
    <source>
        <strain evidence="2">RBIC_L_NR</strain>
    </source>
</reference>
<dbReference type="Proteomes" id="UP001162156">
    <property type="component" value="Unassembled WGS sequence"/>
</dbReference>
<dbReference type="EMBL" id="JANEYF010003533">
    <property type="protein sequence ID" value="KAJ8935687.1"/>
    <property type="molecule type" value="Genomic_DNA"/>
</dbReference>
<keyword evidence="3" id="KW-1185">Reference proteome</keyword>
<evidence type="ECO:0000313" key="2">
    <source>
        <dbReference type="EMBL" id="KAJ8935687.1"/>
    </source>
</evidence>
<feature type="region of interest" description="Disordered" evidence="1">
    <location>
        <begin position="47"/>
        <end position="81"/>
    </location>
</feature>
<dbReference type="AlphaFoldDB" id="A0AAV8XAM4"/>
<evidence type="ECO:0000256" key="1">
    <source>
        <dbReference type="SAM" id="MobiDB-lite"/>
    </source>
</evidence>
<organism evidence="2 3">
    <name type="scientific">Rhamnusium bicolor</name>
    <dbReference type="NCBI Taxonomy" id="1586634"/>
    <lineage>
        <taxon>Eukaryota</taxon>
        <taxon>Metazoa</taxon>
        <taxon>Ecdysozoa</taxon>
        <taxon>Arthropoda</taxon>
        <taxon>Hexapoda</taxon>
        <taxon>Insecta</taxon>
        <taxon>Pterygota</taxon>
        <taxon>Neoptera</taxon>
        <taxon>Endopterygota</taxon>
        <taxon>Coleoptera</taxon>
        <taxon>Polyphaga</taxon>
        <taxon>Cucujiformia</taxon>
        <taxon>Chrysomeloidea</taxon>
        <taxon>Cerambycidae</taxon>
        <taxon>Lepturinae</taxon>
        <taxon>Rhagiini</taxon>
        <taxon>Rhamnusium</taxon>
    </lineage>
</organism>
<protein>
    <submittedName>
        <fullName evidence="2">Uncharacterized protein</fullName>
    </submittedName>
</protein>
<evidence type="ECO:0000313" key="3">
    <source>
        <dbReference type="Proteomes" id="UP001162156"/>
    </source>
</evidence>
<accession>A0AAV8XAM4</accession>
<gene>
    <name evidence="2" type="ORF">NQ314_012686</name>
</gene>
<name>A0AAV8XAM4_9CUCU</name>
<sequence>MTKCVGIAHAKAMTLENIQAAFKKAGIFPYDRYVFTEIDFLPSKVTDRPDLTIEDSPSDQISSESSNVIEPESTVQQQSTKKIISPKEFRGFPNAKLIEKAGKKGRSFVSTDTLEMKLL</sequence>
<proteinExistence type="predicted"/>
<comment type="caution">
    <text evidence="2">The sequence shown here is derived from an EMBL/GenBank/DDBJ whole genome shotgun (WGS) entry which is preliminary data.</text>
</comment>